<gene>
    <name evidence="10" type="ORF">ENKNEFLB_02083</name>
</gene>
<evidence type="ECO:0000259" key="8">
    <source>
        <dbReference type="Pfam" id="PF20467"/>
    </source>
</evidence>
<evidence type="ECO:0000256" key="3">
    <source>
        <dbReference type="ARBA" id="ARBA00022679"/>
    </source>
</evidence>
<dbReference type="PANTHER" id="PTHR33841">
    <property type="entry name" value="DNA METHYLTRANSFERASE YEEA-RELATED"/>
    <property type="match status" value="1"/>
</dbReference>
<feature type="domain" description="MmeI-like target recognition" evidence="7">
    <location>
        <begin position="662"/>
        <end position="864"/>
    </location>
</feature>
<name>A0ABX8EGR5_9ACTN</name>
<evidence type="ECO:0000256" key="2">
    <source>
        <dbReference type="ARBA" id="ARBA00022603"/>
    </source>
</evidence>
<dbReference type="InterPro" id="IPR046819">
    <property type="entry name" value="MmeI_hel"/>
</dbReference>
<evidence type="ECO:0000256" key="1">
    <source>
        <dbReference type="ARBA" id="ARBA00011900"/>
    </source>
</evidence>
<dbReference type="Pfam" id="PF20467">
    <property type="entry name" value="MmeI_C"/>
    <property type="match status" value="1"/>
</dbReference>
<dbReference type="RefSeq" id="WP_214059103.1">
    <property type="nucleotide sequence ID" value="NZ_BAAAHS010000171.1"/>
</dbReference>
<dbReference type="InterPro" id="IPR046816">
    <property type="entry name" value="MmeI_Mtase"/>
</dbReference>
<dbReference type="SUPFAM" id="SSF53335">
    <property type="entry name" value="S-adenosyl-L-methionine-dependent methyltransferases"/>
    <property type="match status" value="1"/>
</dbReference>
<evidence type="ECO:0000259" key="6">
    <source>
        <dbReference type="Pfam" id="PF20465"/>
    </source>
</evidence>
<dbReference type="InterPro" id="IPR046818">
    <property type="entry name" value="MmeI_C"/>
</dbReference>
<dbReference type="Pfam" id="PF20466">
    <property type="entry name" value="MmeI_TRD"/>
    <property type="match status" value="1"/>
</dbReference>
<proteinExistence type="predicted"/>
<comment type="catalytic activity">
    <reaction evidence="4">
        <text>a 2'-deoxyadenosine in DNA + S-adenosyl-L-methionine = an N(6)-methyl-2'-deoxyadenosine in DNA + S-adenosyl-L-homocysteine + H(+)</text>
        <dbReference type="Rhea" id="RHEA:15197"/>
        <dbReference type="Rhea" id="RHEA-COMP:12418"/>
        <dbReference type="Rhea" id="RHEA-COMP:12419"/>
        <dbReference type="ChEBI" id="CHEBI:15378"/>
        <dbReference type="ChEBI" id="CHEBI:57856"/>
        <dbReference type="ChEBI" id="CHEBI:59789"/>
        <dbReference type="ChEBI" id="CHEBI:90615"/>
        <dbReference type="ChEBI" id="CHEBI:90616"/>
        <dbReference type="EC" id="2.1.1.72"/>
    </reaction>
</comment>
<evidence type="ECO:0000256" key="4">
    <source>
        <dbReference type="ARBA" id="ARBA00047942"/>
    </source>
</evidence>
<evidence type="ECO:0000313" key="11">
    <source>
        <dbReference type="Proteomes" id="UP000679307"/>
    </source>
</evidence>
<dbReference type="InterPro" id="IPR046820">
    <property type="entry name" value="MmeI_TRD"/>
</dbReference>
<keyword evidence="3" id="KW-0808">Transferase</keyword>
<dbReference type="PANTHER" id="PTHR33841:SF1">
    <property type="entry name" value="DNA METHYLTRANSFERASE A"/>
    <property type="match status" value="1"/>
</dbReference>
<dbReference type="Gene3D" id="3.40.50.150">
    <property type="entry name" value="Vaccinia Virus protein VP39"/>
    <property type="match status" value="1"/>
</dbReference>
<sequence length="947" mass="105142">MPSTVKRPSLNEIRTRVAKFVVAYKDVKGEKQHTQQFWSDFLRCYGIDSTFLEGVVFEYPARRSDTGGQGFIDAFMPGRFLVEQKSEGKVVRPKDGAPSNAELQAYAYLTGGDITEAQRPRWVVTSDFATLQVTDTSKKREDITRTLTIATRDLIDHVEDFLFLTGEDTDGLIAADQAEASVAAAKLMGQLYAAMTGDDDTETDIEDAEAEDAETMEASIVLTRLLFLLFGDDANLWERGLFQRFVKTRTAPDGSDLGPMLALLFDVLNTPVRRRDKRTDEGALAFPYVNGALYAGQTKMQYFDRAMRDSLLACCDFDWSRISPAVFGSLFQTVKSKKARRGDGEHYTSEENILKTLRPLFLDDFRARLDVANTKPQLEQFHTDLLGYRYADTASGCGNFLVVAYREMRALELDLLVKLRTKQGTDLDTMLDPSDLLNVRLDQFYGIELNWWPAKISEVAMFLVDHQANQRMAKTLGLTPNRLPIDIAANITHTNALTKDWDDLLPGRGVTTYLFGNPPFLGHYTRTAAQGAELQAAWEVANVGHLDFVTAWHAKAIAYFADKRGEFALVTTNSITQGEPVPELFERIHAQGWRIKFGHRTFKWANESAAKEKAAVHCVIIGFTRTPATRNDKGRLFDYATPTSPPVERKVTTGINGYLVDAPPAYVTSRSKPLSTDLPVVSFGSMANDGGGLLISAADHATVVSDQVAAKYVRKFVGAKELINSLDRWCLWLVDLEPSDLAKSPVLRQRIEAVRQRRAASNRGTTKALAQTPHLFGEIRQPTVPYLCIPRHFAEDRPYATVSRFDADVIAGDANFTCPDPDGFGFGVISSAMFITWQKTVGGRLKSDPRFAGTTTWNTLPLPPVKDSVRQEVIAAGAAVLAERAKHPGRSLAGLYNPLAMDRDLLAAHRALDKVVDRAFGAGRRNLAEVDRQEVLFGRYAELTAAV</sequence>
<dbReference type="Pfam" id="PF20465">
    <property type="entry name" value="MmeI_hel"/>
    <property type="match status" value="1"/>
</dbReference>
<feature type="domain" description="MmeI-like DNA-methyltransferase" evidence="9">
    <location>
        <begin position="373"/>
        <end position="627"/>
    </location>
</feature>
<dbReference type="EMBL" id="CP075371">
    <property type="protein sequence ID" value="QVT79693.1"/>
    <property type="molecule type" value="Genomic_DNA"/>
</dbReference>
<organism evidence="10 11">
    <name type="scientific">Nocardioides aquaticus</name>
    <dbReference type="NCBI Taxonomy" id="160826"/>
    <lineage>
        <taxon>Bacteria</taxon>
        <taxon>Bacillati</taxon>
        <taxon>Actinomycetota</taxon>
        <taxon>Actinomycetes</taxon>
        <taxon>Propionibacteriales</taxon>
        <taxon>Nocardioidaceae</taxon>
        <taxon>Nocardioides</taxon>
    </lineage>
</organism>
<evidence type="ECO:0000259" key="7">
    <source>
        <dbReference type="Pfam" id="PF20466"/>
    </source>
</evidence>
<keyword evidence="11" id="KW-1185">Reference proteome</keyword>
<dbReference type="Proteomes" id="UP000679307">
    <property type="component" value="Chromosome"/>
</dbReference>
<evidence type="ECO:0000259" key="5">
    <source>
        <dbReference type="Pfam" id="PF20464"/>
    </source>
</evidence>
<protein>
    <recommendedName>
        <fullName evidence="1">site-specific DNA-methyltransferase (adenine-specific)</fullName>
        <ecNumber evidence="1">2.1.1.72</ecNumber>
    </recommendedName>
</protein>
<dbReference type="InterPro" id="IPR050953">
    <property type="entry name" value="N4_N6_ade-DNA_methylase"/>
</dbReference>
<feature type="domain" description="MmeI-like N-terminal" evidence="5">
    <location>
        <begin position="17"/>
        <end position="195"/>
    </location>
</feature>
<feature type="domain" description="MmeI-like C-terminal" evidence="8">
    <location>
        <begin position="865"/>
        <end position="946"/>
    </location>
</feature>
<dbReference type="EC" id="2.1.1.72" evidence="1"/>
<dbReference type="Pfam" id="PF20473">
    <property type="entry name" value="MmeI_Mtase"/>
    <property type="match status" value="1"/>
</dbReference>
<accession>A0ABX8EGR5</accession>
<feature type="domain" description="MmeI-like helicase spacer" evidence="6">
    <location>
        <begin position="220"/>
        <end position="294"/>
    </location>
</feature>
<dbReference type="Pfam" id="PF20464">
    <property type="entry name" value="MmeI_N"/>
    <property type="match status" value="1"/>
</dbReference>
<dbReference type="InterPro" id="IPR046817">
    <property type="entry name" value="MmeI_N"/>
</dbReference>
<reference evidence="10 11" key="1">
    <citation type="submission" date="2021-05" db="EMBL/GenBank/DDBJ databases">
        <title>Complete genome of Nocardioides aquaticus KCTC 9944T isolated from meromictic and hypersaline Ekho Lake, Antarctica.</title>
        <authorList>
            <person name="Hwang K."/>
            <person name="Kim K.M."/>
            <person name="Choe H."/>
        </authorList>
    </citation>
    <scope>NUCLEOTIDE SEQUENCE [LARGE SCALE GENOMIC DNA]</scope>
    <source>
        <strain evidence="10 11">KCTC 9944</strain>
    </source>
</reference>
<keyword evidence="2" id="KW-0489">Methyltransferase</keyword>
<evidence type="ECO:0000313" key="10">
    <source>
        <dbReference type="EMBL" id="QVT79693.1"/>
    </source>
</evidence>
<evidence type="ECO:0000259" key="9">
    <source>
        <dbReference type="Pfam" id="PF20473"/>
    </source>
</evidence>
<dbReference type="InterPro" id="IPR029063">
    <property type="entry name" value="SAM-dependent_MTases_sf"/>
</dbReference>